<keyword evidence="2" id="KW-1185">Reference proteome</keyword>
<protein>
    <submittedName>
        <fullName evidence="1">Uncharacterized protein</fullName>
    </submittedName>
</protein>
<dbReference type="InterPro" id="IPR004320">
    <property type="entry name" value="BPS1_pln"/>
</dbReference>
<gene>
    <name evidence="1" type="ORF">F511_00952</name>
</gene>
<organism evidence="1 2">
    <name type="scientific">Dorcoceras hygrometricum</name>
    <dbReference type="NCBI Taxonomy" id="472368"/>
    <lineage>
        <taxon>Eukaryota</taxon>
        <taxon>Viridiplantae</taxon>
        <taxon>Streptophyta</taxon>
        <taxon>Embryophyta</taxon>
        <taxon>Tracheophyta</taxon>
        <taxon>Spermatophyta</taxon>
        <taxon>Magnoliopsida</taxon>
        <taxon>eudicotyledons</taxon>
        <taxon>Gunneridae</taxon>
        <taxon>Pentapetalae</taxon>
        <taxon>asterids</taxon>
        <taxon>lamiids</taxon>
        <taxon>Lamiales</taxon>
        <taxon>Gesneriaceae</taxon>
        <taxon>Didymocarpoideae</taxon>
        <taxon>Trichosporeae</taxon>
        <taxon>Loxocarpinae</taxon>
        <taxon>Dorcoceras</taxon>
    </lineage>
</organism>
<dbReference type="Proteomes" id="UP000250235">
    <property type="component" value="Unassembled WGS sequence"/>
</dbReference>
<evidence type="ECO:0000313" key="2">
    <source>
        <dbReference type="Proteomes" id="UP000250235"/>
    </source>
</evidence>
<dbReference type="PANTHER" id="PTHR33070">
    <property type="entry name" value="OS06G0725500 PROTEIN"/>
    <property type="match status" value="1"/>
</dbReference>
<dbReference type="EMBL" id="KV016225">
    <property type="protein sequence ID" value="KZV20095.1"/>
    <property type="molecule type" value="Genomic_DNA"/>
</dbReference>
<dbReference type="GO" id="GO:0048364">
    <property type="term" value="P:root development"/>
    <property type="evidence" value="ECO:0007669"/>
    <property type="project" value="InterPro"/>
</dbReference>
<proteinExistence type="predicted"/>
<accession>A0A2Z7AED5</accession>
<sequence>MSDIYMRFLKDRSGSLIWAAFSRDVVCLAKESVQDLESSIRRNRGETSTAKDIDSFVSSRKKINQMINKNIKNMKSFNKNLTPLLEKADDLIAIVTLFKEMEAISASVLKSVLIHVFGAKRRSKQRSWLLLSKLTKTKPCM</sequence>
<name>A0A2Z7AED5_9LAMI</name>
<dbReference type="GO" id="GO:0048367">
    <property type="term" value="P:shoot system development"/>
    <property type="evidence" value="ECO:0007669"/>
    <property type="project" value="InterPro"/>
</dbReference>
<dbReference type="PANTHER" id="PTHR33070:SF129">
    <property type="entry name" value="DUF241 DOMAIN PROTEIN"/>
    <property type="match status" value="1"/>
</dbReference>
<dbReference type="Pfam" id="PF03087">
    <property type="entry name" value="BPS1"/>
    <property type="match status" value="1"/>
</dbReference>
<evidence type="ECO:0000313" key="1">
    <source>
        <dbReference type="EMBL" id="KZV20095.1"/>
    </source>
</evidence>
<reference evidence="1 2" key="1">
    <citation type="journal article" date="2015" name="Proc. Natl. Acad. Sci. U.S.A.">
        <title>The resurrection genome of Boea hygrometrica: A blueprint for survival of dehydration.</title>
        <authorList>
            <person name="Xiao L."/>
            <person name="Yang G."/>
            <person name="Zhang L."/>
            <person name="Yang X."/>
            <person name="Zhao S."/>
            <person name="Ji Z."/>
            <person name="Zhou Q."/>
            <person name="Hu M."/>
            <person name="Wang Y."/>
            <person name="Chen M."/>
            <person name="Xu Y."/>
            <person name="Jin H."/>
            <person name="Xiao X."/>
            <person name="Hu G."/>
            <person name="Bao F."/>
            <person name="Hu Y."/>
            <person name="Wan P."/>
            <person name="Li L."/>
            <person name="Deng X."/>
            <person name="Kuang T."/>
            <person name="Xiang C."/>
            <person name="Zhu J.K."/>
            <person name="Oliver M.J."/>
            <person name="He Y."/>
        </authorList>
    </citation>
    <scope>NUCLEOTIDE SEQUENCE [LARGE SCALE GENOMIC DNA]</scope>
    <source>
        <strain evidence="2">cv. XS01</strain>
    </source>
</reference>
<dbReference type="AlphaFoldDB" id="A0A2Z7AED5"/>